<dbReference type="InParanoid" id="A0A0C3G817"/>
<gene>
    <name evidence="1" type="ORF">PILCRDRAFT_316802</name>
</gene>
<accession>A0A0C3G817</accession>
<dbReference type="Proteomes" id="UP000054166">
    <property type="component" value="Unassembled WGS sequence"/>
</dbReference>
<evidence type="ECO:0000313" key="2">
    <source>
        <dbReference type="Proteomes" id="UP000054166"/>
    </source>
</evidence>
<dbReference type="HOGENOM" id="CLU_1797185_0_0_1"/>
<evidence type="ECO:0000313" key="1">
    <source>
        <dbReference type="EMBL" id="KIM86801.1"/>
    </source>
</evidence>
<protein>
    <submittedName>
        <fullName evidence="1">Uncharacterized protein</fullName>
    </submittedName>
</protein>
<reference evidence="2" key="2">
    <citation type="submission" date="2015-01" db="EMBL/GenBank/DDBJ databases">
        <title>Evolutionary Origins and Diversification of the Mycorrhizal Mutualists.</title>
        <authorList>
            <consortium name="DOE Joint Genome Institute"/>
            <consortium name="Mycorrhizal Genomics Consortium"/>
            <person name="Kohler A."/>
            <person name="Kuo A."/>
            <person name="Nagy L.G."/>
            <person name="Floudas D."/>
            <person name="Copeland A."/>
            <person name="Barry K.W."/>
            <person name="Cichocki N."/>
            <person name="Veneault-Fourrey C."/>
            <person name="LaButti K."/>
            <person name="Lindquist E.A."/>
            <person name="Lipzen A."/>
            <person name="Lundell T."/>
            <person name="Morin E."/>
            <person name="Murat C."/>
            <person name="Riley R."/>
            <person name="Ohm R."/>
            <person name="Sun H."/>
            <person name="Tunlid A."/>
            <person name="Henrissat B."/>
            <person name="Grigoriev I.V."/>
            <person name="Hibbett D.S."/>
            <person name="Martin F."/>
        </authorList>
    </citation>
    <scope>NUCLEOTIDE SEQUENCE [LARGE SCALE GENOMIC DNA]</scope>
    <source>
        <strain evidence="2">F 1598</strain>
    </source>
</reference>
<sequence length="144" mass="15897">MHPDDVGGMDIVPRALGCIGNPIRAAHTCSTAELPNFWLRSPRTLIHIRAPVRHRALWPRKAFCATADHLRGLAVRFLCRRAPSGFLLWSTMSPSLNGSCVTLLCPRPSTAFHHLWPLLLGGPEVLFRPARLLLSSTFSKSVAL</sequence>
<dbReference type="AlphaFoldDB" id="A0A0C3G817"/>
<keyword evidence="2" id="KW-1185">Reference proteome</keyword>
<reference evidence="1 2" key="1">
    <citation type="submission" date="2014-04" db="EMBL/GenBank/DDBJ databases">
        <authorList>
            <consortium name="DOE Joint Genome Institute"/>
            <person name="Kuo A."/>
            <person name="Tarkka M."/>
            <person name="Buscot F."/>
            <person name="Kohler A."/>
            <person name="Nagy L.G."/>
            <person name="Floudas D."/>
            <person name="Copeland A."/>
            <person name="Barry K.W."/>
            <person name="Cichocki N."/>
            <person name="Veneault-Fourrey C."/>
            <person name="LaButti K."/>
            <person name="Lindquist E.A."/>
            <person name="Lipzen A."/>
            <person name="Lundell T."/>
            <person name="Morin E."/>
            <person name="Murat C."/>
            <person name="Sun H."/>
            <person name="Tunlid A."/>
            <person name="Henrissat B."/>
            <person name="Grigoriev I.V."/>
            <person name="Hibbett D.S."/>
            <person name="Martin F."/>
            <person name="Nordberg H.P."/>
            <person name="Cantor M.N."/>
            <person name="Hua S.X."/>
        </authorList>
    </citation>
    <scope>NUCLEOTIDE SEQUENCE [LARGE SCALE GENOMIC DNA]</scope>
    <source>
        <strain evidence="1 2">F 1598</strain>
    </source>
</reference>
<dbReference type="EMBL" id="KN832981">
    <property type="protein sequence ID" value="KIM86801.1"/>
    <property type="molecule type" value="Genomic_DNA"/>
</dbReference>
<organism evidence="1 2">
    <name type="scientific">Piloderma croceum (strain F 1598)</name>
    <dbReference type="NCBI Taxonomy" id="765440"/>
    <lineage>
        <taxon>Eukaryota</taxon>
        <taxon>Fungi</taxon>
        <taxon>Dikarya</taxon>
        <taxon>Basidiomycota</taxon>
        <taxon>Agaricomycotina</taxon>
        <taxon>Agaricomycetes</taxon>
        <taxon>Agaricomycetidae</taxon>
        <taxon>Atheliales</taxon>
        <taxon>Atheliaceae</taxon>
        <taxon>Piloderma</taxon>
    </lineage>
</organism>
<proteinExistence type="predicted"/>
<name>A0A0C3G817_PILCF</name>